<dbReference type="STRING" id="1797729.A3A60_02380"/>
<dbReference type="FunFam" id="3.90.1530.30:FF:000001">
    <property type="entry name" value="Chromosome partitioning protein ParB"/>
    <property type="match status" value="1"/>
</dbReference>
<reference evidence="5 6" key="1">
    <citation type="journal article" date="2016" name="Nat. Commun.">
        <title>Thousands of microbial genomes shed light on interconnected biogeochemical processes in an aquifer system.</title>
        <authorList>
            <person name="Anantharaman K."/>
            <person name="Brown C.T."/>
            <person name="Hug L.A."/>
            <person name="Sharon I."/>
            <person name="Castelle C.J."/>
            <person name="Probst A.J."/>
            <person name="Thomas B.C."/>
            <person name="Singh A."/>
            <person name="Wilkins M.J."/>
            <person name="Karaoz U."/>
            <person name="Brodie E.L."/>
            <person name="Williams K.H."/>
            <person name="Hubbard S.S."/>
            <person name="Banfield J.F."/>
        </authorList>
    </citation>
    <scope>NUCLEOTIDE SEQUENCE [LARGE SCALE GENOMIC DNA]</scope>
</reference>
<gene>
    <name evidence="5" type="ORF">A3A60_02380</name>
</gene>
<dbReference type="SMART" id="SM00470">
    <property type="entry name" value="ParB"/>
    <property type="match status" value="1"/>
</dbReference>
<dbReference type="SUPFAM" id="SSF110849">
    <property type="entry name" value="ParB/Sulfiredoxin"/>
    <property type="match status" value="1"/>
</dbReference>
<accession>A0A1F5I3F6</accession>
<comment type="caution">
    <text evidence="5">The sequence shown here is derived from an EMBL/GenBank/DDBJ whole genome shotgun (WGS) entry which is preliminary data.</text>
</comment>
<dbReference type="Pfam" id="PF02195">
    <property type="entry name" value="ParB_N"/>
    <property type="match status" value="1"/>
</dbReference>
<evidence type="ECO:0000256" key="2">
    <source>
        <dbReference type="ARBA" id="ARBA00022829"/>
    </source>
</evidence>
<dbReference type="CDD" id="cd16393">
    <property type="entry name" value="SPO0J_N"/>
    <property type="match status" value="1"/>
</dbReference>
<dbReference type="Gene3D" id="1.10.10.2830">
    <property type="match status" value="1"/>
</dbReference>
<evidence type="ECO:0000256" key="1">
    <source>
        <dbReference type="ARBA" id="ARBA00006295"/>
    </source>
</evidence>
<dbReference type="GO" id="GO:0003677">
    <property type="term" value="F:DNA binding"/>
    <property type="evidence" value="ECO:0007669"/>
    <property type="project" value="UniProtKB-KW"/>
</dbReference>
<protein>
    <recommendedName>
        <fullName evidence="4">ParB-like N-terminal domain-containing protein</fullName>
    </recommendedName>
</protein>
<dbReference type="InterPro" id="IPR004437">
    <property type="entry name" value="ParB/RepB/Spo0J"/>
</dbReference>
<dbReference type="Pfam" id="PF17762">
    <property type="entry name" value="HTH_ParB"/>
    <property type="match status" value="1"/>
</dbReference>
<sequence>MEEAQIFEIDIDMLQPNPLQPRGLITADSLVEIVDSVKEHGVLEPLVVAKTPAGYQIIAGERRWRAAKIAGLIKVPVIIKETTPQGMLEMAIIENVQRVDLNPLERAQAFRRLIDEFGFSTGEIAVRIGKSAPYVSNTLRLLTIPDVLKDALASGATTEGHVRALASLEDPHLIVDAYKEVLAKNLSVRGAEELARKIKARANIAPRQQKQAQRLESEELDKYEDDISQKLSDDKVKVKVKISQSRIEGKVHIVVKGKQEATAELIKLIRNAIVNM</sequence>
<dbReference type="InterPro" id="IPR003115">
    <property type="entry name" value="ParB_N"/>
</dbReference>
<dbReference type="PANTHER" id="PTHR33375">
    <property type="entry name" value="CHROMOSOME-PARTITIONING PROTEIN PARB-RELATED"/>
    <property type="match status" value="1"/>
</dbReference>
<dbReference type="GO" id="GO:0007059">
    <property type="term" value="P:chromosome segregation"/>
    <property type="evidence" value="ECO:0007669"/>
    <property type="project" value="UniProtKB-KW"/>
</dbReference>
<dbReference type="GO" id="GO:0005694">
    <property type="term" value="C:chromosome"/>
    <property type="evidence" value="ECO:0007669"/>
    <property type="project" value="TreeGrafter"/>
</dbReference>
<comment type="similarity">
    <text evidence="1">Belongs to the ParB family.</text>
</comment>
<dbReference type="InterPro" id="IPR036086">
    <property type="entry name" value="ParB/Sulfiredoxin_sf"/>
</dbReference>
<evidence type="ECO:0000313" key="5">
    <source>
        <dbReference type="EMBL" id="OGE10809.1"/>
    </source>
</evidence>
<dbReference type="AlphaFoldDB" id="A0A1F5I3F6"/>
<dbReference type="NCBIfam" id="TIGR00180">
    <property type="entry name" value="parB_part"/>
    <property type="match status" value="1"/>
</dbReference>
<organism evidence="5 6">
    <name type="scientific">Candidatus Curtissbacteria bacterium RIFCSPLOWO2_01_FULL_42_26</name>
    <dbReference type="NCBI Taxonomy" id="1797729"/>
    <lineage>
        <taxon>Bacteria</taxon>
        <taxon>Candidatus Curtissiibacteriota</taxon>
    </lineage>
</organism>
<evidence type="ECO:0000313" key="6">
    <source>
        <dbReference type="Proteomes" id="UP000179227"/>
    </source>
</evidence>
<dbReference type="SUPFAM" id="SSF109709">
    <property type="entry name" value="KorB DNA-binding domain-like"/>
    <property type="match status" value="1"/>
</dbReference>
<keyword evidence="3" id="KW-0238">DNA-binding</keyword>
<name>A0A1F5I3F6_9BACT</name>
<dbReference type="Proteomes" id="UP000179227">
    <property type="component" value="Unassembled WGS sequence"/>
</dbReference>
<proteinExistence type="inferred from homology"/>
<dbReference type="EMBL" id="MFBS01000006">
    <property type="protein sequence ID" value="OGE10809.1"/>
    <property type="molecule type" value="Genomic_DNA"/>
</dbReference>
<dbReference type="InterPro" id="IPR050336">
    <property type="entry name" value="Chromosome_partition/occlusion"/>
</dbReference>
<dbReference type="FunFam" id="1.10.10.2830:FF:000001">
    <property type="entry name" value="Chromosome partitioning protein ParB"/>
    <property type="match status" value="1"/>
</dbReference>
<keyword evidence="2" id="KW-0159">Chromosome partition</keyword>
<dbReference type="InterPro" id="IPR041468">
    <property type="entry name" value="HTH_ParB/Spo0J"/>
</dbReference>
<evidence type="ECO:0000259" key="4">
    <source>
        <dbReference type="SMART" id="SM00470"/>
    </source>
</evidence>
<feature type="domain" description="ParB-like N-terminal" evidence="4">
    <location>
        <begin position="7"/>
        <end position="96"/>
    </location>
</feature>
<dbReference type="Gene3D" id="3.90.1530.30">
    <property type="match status" value="1"/>
</dbReference>
<evidence type="ECO:0000256" key="3">
    <source>
        <dbReference type="ARBA" id="ARBA00023125"/>
    </source>
</evidence>
<dbReference type="PANTHER" id="PTHR33375:SF1">
    <property type="entry name" value="CHROMOSOME-PARTITIONING PROTEIN PARB-RELATED"/>
    <property type="match status" value="1"/>
</dbReference>